<evidence type="ECO:0000313" key="2">
    <source>
        <dbReference type="Proteomes" id="UP001307889"/>
    </source>
</evidence>
<keyword evidence="2" id="KW-1185">Reference proteome</keyword>
<gene>
    <name evidence="1" type="ORF">NTJ_10329</name>
</gene>
<dbReference type="Gene3D" id="3.80.10.10">
    <property type="entry name" value="Ribonuclease Inhibitor"/>
    <property type="match status" value="1"/>
</dbReference>
<sequence>MPPLKPVRSLYDQSMNNVLRLLQNYLERRPSEFLHLRKLLLTTLHGAIREQLIERAIQQFRPSSSTFLDILVLLADSTIKQLQFTSAQSGLNSIDVFDTLNSSGVTGLHKLNLKVQIDKFELAHMSYQFDVFTSGLYNALHQGLASNLRILTLHCAADNFTLALLGRHATQLAYLDITSSWGVDDNGICDLLLKESSNFINEHWSDLDVCKPRAVQALAMFPESQRNRTCRTLREVRIQDTNTSSISVLLLLLFGKKLKSLGGFLYSRNIGDAILTVQPCLNPPASLELSELWDTQLPLEKLLRLAPHLPKLNTLYTRVACLPDVPNIIPPLTNLTADFDFGSTHLNKHFIGFLQYNGSRLKRLILIDQCTSLPLSDIAKYCPVLEELVAKVSSGNPKESPQAFPYLANAKLRISSPETFMWIMRSADNIKKLEIFMEIDGASESFEEHVIEQVVRENPKSLQSIHTLSLHMFFHPKSQTYIVSCGTLAIDAAYKLCNASDSLRLLGELQTWFTVSRDDVLRMAKDIKKNNWDVRLRYRDVLYPTS</sequence>
<name>A0ABN7B2V5_9HEMI</name>
<dbReference type="InterPro" id="IPR032675">
    <property type="entry name" value="LRR_dom_sf"/>
</dbReference>
<reference evidence="1 2" key="1">
    <citation type="submission" date="2023-09" db="EMBL/GenBank/DDBJ databases">
        <title>Nesidiocoris tenuis whole genome shotgun sequence.</title>
        <authorList>
            <person name="Shibata T."/>
            <person name="Shimoda M."/>
            <person name="Kobayashi T."/>
            <person name="Uehara T."/>
        </authorList>
    </citation>
    <scope>NUCLEOTIDE SEQUENCE [LARGE SCALE GENOMIC DNA]</scope>
    <source>
        <strain evidence="1 2">Japan</strain>
    </source>
</reference>
<dbReference type="EMBL" id="AP028916">
    <property type="protein sequence ID" value="BES97515.1"/>
    <property type="molecule type" value="Genomic_DNA"/>
</dbReference>
<proteinExistence type="predicted"/>
<dbReference type="Proteomes" id="UP001307889">
    <property type="component" value="Chromosome 8"/>
</dbReference>
<evidence type="ECO:0000313" key="1">
    <source>
        <dbReference type="EMBL" id="BES97515.1"/>
    </source>
</evidence>
<protein>
    <submittedName>
        <fullName evidence="1">Uncharacterized protein</fullName>
    </submittedName>
</protein>
<accession>A0ABN7B2V5</accession>
<organism evidence="1 2">
    <name type="scientific">Nesidiocoris tenuis</name>
    <dbReference type="NCBI Taxonomy" id="355587"/>
    <lineage>
        <taxon>Eukaryota</taxon>
        <taxon>Metazoa</taxon>
        <taxon>Ecdysozoa</taxon>
        <taxon>Arthropoda</taxon>
        <taxon>Hexapoda</taxon>
        <taxon>Insecta</taxon>
        <taxon>Pterygota</taxon>
        <taxon>Neoptera</taxon>
        <taxon>Paraneoptera</taxon>
        <taxon>Hemiptera</taxon>
        <taxon>Heteroptera</taxon>
        <taxon>Panheteroptera</taxon>
        <taxon>Cimicomorpha</taxon>
        <taxon>Miridae</taxon>
        <taxon>Dicyphina</taxon>
        <taxon>Nesidiocoris</taxon>
    </lineage>
</organism>